<gene>
    <name evidence="2" type="ORF">FOPG_19088</name>
</gene>
<feature type="region of interest" description="Disordered" evidence="1">
    <location>
        <begin position="1"/>
        <end position="31"/>
    </location>
</feature>
<name>X0HTZ9_FUSOX</name>
<reference evidence="2" key="2">
    <citation type="submission" date="2012-05" db="EMBL/GenBank/DDBJ databases">
        <title>The Genome Annotation of Fusarium oxysporum PHW808.</title>
        <authorList>
            <consortium name="The Broad Institute Genomics Platform"/>
            <person name="Ma L.-J."/>
            <person name="Corby-Kistler H."/>
            <person name="Broz K."/>
            <person name="Gale L.R."/>
            <person name="Jonkers W."/>
            <person name="O'Donnell K."/>
            <person name="Ploetz R."/>
            <person name="Steinberg C."/>
            <person name="Schwartz D.C."/>
            <person name="VanEtten H."/>
            <person name="Zhou S."/>
            <person name="Young S.K."/>
            <person name="Zeng Q."/>
            <person name="Gargeya S."/>
            <person name="Fitzgerald M."/>
            <person name="Abouelleil A."/>
            <person name="Alvarado L."/>
            <person name="Chapman S.B."/>
            <person name="Gainer-Dewar J."/>
            <person name="Goldberg J."/>
            <person name="Griggs A."/>
            <person name="Gujja S."/>
            <person name="Hansen M."/>
            <person name="Howarth C."/>
            <person name="Imamovic A."/>
            <person name="Ireland A."/>
            <person name="Larimer J."/>
            <person name="McCowan C."/>
            <person name="Murphy C."/>
            <person name="Pearson M."/>
            <person name="Poon T.W."/>
            <person name="Priest M."/>
            <person name="Roberts A."/>
            <person name="Saif S."/>
            <person name="Shea T."/>
            <person name="Sykes S."/>
            <person name="Wortman J."/>
            <person name="Nusbaum C."/>
            <person name="Birren B."/>
        </authorList>
    </citation>
    <scope>NUCLEOTIDE SEQUENCE</scope>
    <source>
        <strain evidence="2">54008</strain>
    </source>
</reference>
<dbReference type="EMBL" id="JH659251">
    <property type="protein sequence ID" value="EXL64654.1"/>
    <property type="molecule type" value="Genomic_DNA"/>
</dbReference>
<sequence length="31" mass="3585">MLSQQNKKKFGPTWPLVPRSQPSPLFRLDTS</sequence>
<evidence type="ECO:0000256" key="1">
    <source>
        <dbReference type="SAM" id="MobiDB-lite"/>
    </source>
</evidence>
<organism evidence="2">
    <name type="scientific">Fusarium oxysporum f. sp. conglutinans race 2 54008</name>
    <dbReference type="NCBI Taxonomy" id="1089457"/>
    <lineage>
        <taxon>Eukaryota</taxon>
        <taxon>Fungi</taxon>
        <taxon>Dikarya</taxon>
        <taxon>Ascomycota</taxon>
        <taxon>Pezizomycotina</taxon>
        <taxon>Sordariomycetes</taxon>
        <taxon>Hypocreomycetidae</taxon>
        <taxon>Hypocreales</taxon>
        <taxon>Nectriaceae</taxon>
        <taxon>Fusarium</taxon>
        <taxon>Fusarium oxysporum species complex</taxon>
    </lineage>
</organism>
<accession>X0HTZ9</accession>
<dbReference type="Proteomes" id="UP000030676">
    <property type="component" value="Unassembled WGS sequence"/>
</dbReference>
<feature type="compositionally biased region" description="Basic residues" evidence="1">
    <location>
        <begin position="1"/>
        <end position="10"/>
    </location>
</feature>
<dbReference type="HOGENOM" id="CLU_3399480_0_0_1"/>
<proteinExistence type="predicted"/>
<protein>
    <submittedName>
        <fullName evidence="2">Uncharacterized protein</fullName>
    </submittedName>
</protein>
<reference evidence="2" key="1">
    <citation type="submission" date="2011-11" db="EMBL/GenBank/DDBJ databases">
        <title>The Genome Sequence of Fusarium oxysporum PHW808.</title>
        <authorList>
            <consortium name="The Broad Institute Genome Sequencing Platform"/>
            <person name="Ma L.-J."/>
            <person name="Gale L.R."/>
            <person name="Schwartz D.C."/>
            <person name="Zhou S."/>
            <person name="Corby-Kistler H."/>
            <person name="Young S.K."/>
            <person name="Zeng Q."/>
            <person name="Gargeya S."/>
            <person name="Fitzgerald M."/>
            <person name="Haas B."/>
            <person name="Abouelleil A."/>
            <person name="Alvarado L."/>
            <person name="Arachchi H.M."/>
            <person name="Berlin A."/>
            <person name="Brown A."/>
            <person name="Chapman S.B."/>
            <person name="Chen Z."/>
            <person name="Dunbar C."/>
            <person name="Freedman E."/>
            <person name="Gearin G."/>
            <person name="Goldberg J."/>
            <person name="Griggs A."/>
            <person name="Gujja S."/>
            <person name="Heiman D."/>
            <person name="Howarth C."/>
            <person name="Larson L."/>
            <person name="Lui A."/>
            <person name="MacDonald P.J.P."/>
            <person name="Montmayeur A."/>
            <person name="Murphy C."/>
            <person name="Neiman D."/>
            <person name="Pearson M."/>
            <person name="Priest M."/>
            <person name="Roberts A."/>
            <person name="Saif S."/>
            <person name="Shea T."/>
            <person name="Shenoy N."/>
            <person name="Sisk P."/>
            <person name="Stolte C."/>
            <person name="Sykes S."/>
            <person name="Wortman J."/>
            <person name="Nusbaum C."/>
            <person name="Birren B."/>
        </authorList>
    </citation>
    <scope>NUCLEOTIDE SEQUENCE [LARGE SCALE GENOMIC DNA]</scope>
    <source>
        <strain evidence="2">54008</strain>
    </source>
</reference>
<dbReference type="AlphaFoldDB" id="X0HTZ9"/>
<evidence type="ECO:0000313" key="2">
    <source>
        <dbReference type="EMBL" id="EXL64654.1"/>
    </source>
</evidence>